<keyword evidence="2" id="KW-1185">Reference proteome</keyword>
<proteinExistence type="predicted"/>
<protein>
    <submittedName>
        <fullName evidence="3">Uncharacterized protein</fullName>
    </submittedName>
</protein>
<feature type="region of interest" description="Disordered" evidence="1">
    <location>
        <begin position="1"/>
        <end position="41"/>
    </location>
</feature>
<sequence length="54" mass="6342">MAKVEIPELTQEGSKRRIWSSSNGRSSTSSADRERRAQKEKVWNIVRNRETYCE</sequence>
<reference evidence="3" key="1">
    <citation type="submission" date="2017-02" db="UniProtKB">
        <authorList>
            <consortium name="WormBaseParasite"/>
        </authorList>
    </citation>
    <scope>IDENTIFICATION</scope>
</reference>
<feature type="compositionally biased region" description="Basic and acidic residues" evidence="1">
    <location>
        <begin position="31"/>
        <end position="41"/>
    </location>
</feature>
<dbReference type="AlphaFoldDB" id="A0A0M3HWY4"/>
<dbReference type="WBParaSite" id="ALUE_0000773201-mRNA-1">
    <property type="protein sequence ID" value="ALUE_0000773201-mRNA-1"/>
    <property type="gene ID" value="ALUE_0000773201"/>
</dbReference>
<feature type="compositionally biased region" description="Low complexity" evidence="1">
    <location>
        <begin position="19"/>
        <end position="30"/>
    </location>
</feature>
<accession>A0A0M3HWY4</accession>
<evidence type="ECO:0000313" key="3">
    <source>
        <dbReference type="WBParaSite" id="ALUE_0000773201-mRNA-1"/>
    </source>
</evidence>
<organism evidence="2 3">
    <name type="scientific">Ascaris lumbricoides</name>
    <name type="common">Giant roundworm</name>
    <dbReference type="NCBI Taxonomy" id="6252"/>
    <lineage>
        <taxon>Eukaryota</taxon>
        <taxon>Metazoa</taxon>
        <taxon>Ecdysozoa</taxon>
        <taxon>Nematoda</taxon>
        <taxon>Chromadorea</taxon>
        <taxon>Rhabditida</taxon>
        <taxon>Spirurina</taxon>
        <taxon>Ascaridomorpha</taxon>
        <taxon>Ascaridoidea</taxon>
        <taxon>Ascarididae</taxon>
        <taxon>Ascaris</taxon>
    </lineage>
</organism>
<evidence type="ECO:0000256" key="1">
    <source>
        <dbReference type="SAM" id="MobiDB-lite"/>
    </source>
</evidence>
<dbReference type="Proteomes" id="UP000036681">
    <property type="component" value="Unplaced"/>
</dbReference>
<evidence type="ECO:0000313" key="2">
    <source>
        <dbReference type="Proteomes" id="UP000036681"/>
    </source>
</evidence>
<name>A0A0M3HWY4_ASCLU</name>